<accession>A0A0R2CNT9</accession>
<dbReference type="PANTHER" id="PTHR30336">
    <property type="entry name" value="INNER MEMBRANE PROTEIN, PROBABLE PERMEASE"/>
    <property type="match status" value="1"/>
</dbReference>
<dbReference type="GO" id="GO:0000270">
    <property type="term" value="P:peptidoglycan metabolic process"/>
    <property type="evidence" value="ECO:0007669"/>
    <property type="project" value="TreeGrafter"/>
</dbReference>
<dbReference type="InterPro" id="IPR051599">
    <property type="entry name" value="Cell_Envelope_Assoc"/>
</dbReference>
<proteinExistence type="predicted"/>
<gene>
    <name evidence="2" type="ORF">FC80_GL001786</name>
</gene>
<feature type="domain" description="DUF218" evidence="1">
    <location>
        <begin position="49"/>
        <end position="194"/>
    </location>
</feature>
<dbReference type="AlphaFoldDB" id="A0A0R2CNT9"/>
<organism evidence="2 3">
    <name type="scientific">Liquorilactobacillus cacaonum DSM 21116</name>
    <dbReference type="NCBI Taxonomy" id="1423729"/>
    <lineage>
        <taxon>Bacteria</taxon>
        <taxon>Bacillati</taxon>
        <taxon>Bacillota</taxon>
        <taxon>Bacilli</taxon>
        <taxon>Lactobacillales</taxon>
        <taxon>Lactobacillaceae</taxon>
        <taxon>Liquorilactobacillus</taxon>
    </lineage>
</organism>
<dbReference type="PATRIC" id="fig|1423729.3.peg.1813"/>
<dbReference type="InterPro" id="IPR014729">
    <property type="entry name" value="Rossmann-like_a/b/a_fold"/>
</dbReference>
<dbReference type="GO" id="GO:0005886">
    <property type="term" value="C:plasma membrane"/>
    <property type="evidence" value="ECO:0007669"/>
    <property type="project" value="TreeGrafter"/>
</dbReference>
<comment type="caution">
    <text evidence="2">The sequence shown here is derived from an EMBL/GenBank/DDBJ whole genome shotgun (WGS) entry which is preliminary data.</text>
</comment>
<protein>
    <submittedName>
        <fullName evidence="2">Group-specific protein</fullName>
    </submittedName>
</protein>
<dbReference type="OrthoDB" id="9782395at2"/>
<dbReference type="CDD" id="cd06259">
    <property type="entry name" value="YdcF-like"/>
    <property type="match status" value="1"/>
</dbReference>
<keyword evidence="3" id="KW-1185">Reference proteome</keyword>
<dbReference type="EMBL" id="AYZE01000017">
    <property type="protein sequence ID" value="KRM89964.1"/>
    <property type="molecule type" value="Genomic_DNA"/>
</dbReference>
<dbReference type="RefSeq" id="WP_057829822.1">
    <property type="nucleotide sequence ID" value="NZ_AYZE01000017.1"/>
</dbReference>
<dbReference type="GO" id="GO:0043164">
    <property type="term" value="P:Gram-negative-bacterium-type cell wall biogenesis"/>
    <property type="evidence" value="ECO:0007669"/>
    <property type="project" value="TreeGrafter"/>
</dbReference>
<sequence length="213" mass="24236">MKTIIPKTPEVPELTKDDIAFLTEITFGPKKAIKNCDSLFIFSGTHPGHWEKAISAYQNGYVNKIIVTGGRSLTGVPHKDWHYGNMTEAAVITHYLLEAGIPSNIIITENNSTNTLENVLYAKTVFDFTTIHSLMFICKSHATGRQWRTLARHLPARIEFIPYTFDASYHNNILGRDTWSKTPEGQKRVWGEYLRILHYGKKGDILELSEELK</sequence>
<dbReference type="Pfam" id="PF02698">
    <property type="entry name" value="DUF218"/>
    <property type="match status" value="1"/>
</dbReference>
<dbReference type="InterPro" id="IPR003848">
    <property type="entry name" value="DUF218"/>
</dbReference>
<name>A0A0R2CNT9_9LACO</name>
<reference evidence="2 3" key="1">
    <citation type="journal article" date="2015" name="Genome Announc.">
        <title>Expanding the biotechnology potential of lactobacilli through comparative genomics of 213 strains and associated genera.</title>
        <authorList>
            <person name="Sun Z."/>
            <person name="Harris H.M."/>
            <person name="McCann A."/>
            <person name="Guo C."/>
            <person name="Argimon S."/>
            <person name="Zhang W."/>
            <person name="Yang X."/>
            <person name="Jeffery I.B."/>
            <person name="Cooney J.C."/>
            <person name="Kagawa T.F."/>
            <person name="Liu W."/>
            <person name="Song Y."/>
            <person name="Salvetti E."/>
            <person name="Wrobel A."/>
            <person name="Rasinkangas P."/>
            <person name="Parkhill J."/>
            <person name="Rea M.C."/>
            <person name="O'Sullivan O."/>
            <person name="Ritari J."/>
            <person name="Douillard F.P."/>
            <person name="Paul Ross R."/>
            <person name="Yang R."/>
            <person name="Briner A.E."/>
            <person name="Felis G.E."/>
            <person name="de Vos W.M."/>
            <person name="Barrangou R."/>
            <person name="Klaenhammer T.R."/>
            <person name="Caufield P.W."/>
            <person name="Cui Y."/>
            <person name="Zhang H."/>
            <person name="O'Toole P.W."/>
        </authorList>
    </citation>
    <scope>NUCLEOTIDE SEQUENCE [LARGE SCALE GENOMIC DNA]</scope>
    <source>
        <strain evidence="2 3">DSM 21116</strain>
    </source>
</reference>
<evidence type="ECO:0000259" key="1">
    <source>
        <dbReference type="Pfam" id="PF02698"/>
    </source>
</evidence>
<dbReference type="PANTHER" id="PTHR30336:SF4">
    <property type="entry name" value="ENVELOPE BIOGENESIS FACTOR ELYC"/>
    <property type="match status" value="1"/>
</dbReference>
<evidence type="ECO:0000313" key="2">
    <source>
        <dbReference type="EMBL" id="KRM89964.1"/>
    </source>
</evidence>
<dbReference type="Gene3D" id="3.40.50.620">
    <property type="entry name" value="HUPs"/>
    <property type="match status" value="1"/>
</dbReference>
<dbReference type="Proteomes" id="UP000051131">
    <property type="component" value="Unassembled WGS sequence"/>
</dbReference>
<evidence type="ECO:0000313" key="3">
    <source>
        <dbReference type="Proteomes" id="UP000051131"/>
    </source>
</evidence>